<dbReference type="Proteomes" id="UP000253919">
    <property type="component" value="Unassembled WGS sequence"/>
</dbReference>
<dbReference type="RefSeq" id="WP_115372703.1">
    <property type="nucleotide sequence ID" value="NZ_QASA01000001.1"/>
</dbReference>
<feature type="transmembrane region" description="Helical" evidence="1">
    <location>
        <begin position="41"/>
        <end position="59"/>
    </location>
</feature>
<dbReference type="EMBL" id="QASA01000001">
    <property type="protein sequence ID" value="RDC63392.1"/>
    <property type="molecule type" value="Genomic_DNA"/>
</dbReference>
<feature type="transmembrane region" description="Helical" evidence="1">
    <location>
        <begin position="150"/>
        <end position="168"/>
    </location>
</feature>
<keyword evidence="1" id="KW-0472">Membrane</keyword>
<feature type="transmembrane region" description="Helical" evidence="1">
    <location>
        <begin position="9"/>
        <end position="29"/>
    </location>
</feature>
<evidence type="ECO:0000313" key="2">
    <source>
        <dbReference type="EMBL" id="RDC63392.1"/>
    </source>
</evidence>
<comment type="caution">
    <text evidence="2">The sequence shown here is derived from an EMBL/GenBank/DDBJ whole genome shotgun (WGS) entry which is preliminary data.</text>
</comment>
<gene>
    <name evidence="2" type="ORF">AHMF7616_01995</name>
</gene>
<feature type="transmembrane region" description="Helical" evidence="1">
    <location>
        <begin position="71"/>
        <end position="93"/>
    </location>
</feature>
<dbReference type="AlphaFoldDB" id="A0A369QG42"/>
<keyword evidence="1" id="KW-0812">Transmembrane</keyword>
<reference evidence="2 3" key="1">
    <citation type="submission" date="2018-04" db="EMBL/GenBank/DDBJ databases">
        <title>Adhaeribacter sp. HMF7616 genome sequencing and assembly.</title>
        <authorList>
            <person name="Kang H."/>
            <person name="Kang J."/>
            <person name="Cha I."/>
            <person name="Kim H."/>
            <person name="Joh K."/>
        </authorList>
    </citation>
    <scope>NUCLEOTIDE SEQUENCE [LARGE SCALE GENOMIC DNA]</scope>
    <source>
        <strain evidence="2 3">HMF7616</strain>
    </source>
</reference>
<evidence type="ECO:0000313" key="3">
    <source>
        <dbReference type="Proteomes" id="UP000253919"/>
    </source>
</evidence>
<organism evidence="2 3">
    <name type="scientific">Adhaeribacter pallidiroseus</name>
    <dbReference type="NCBI Taxonomy" id="2072847"/>
    <lineage>
        <taxon>Bacteria</taxon>
        <taxon>Pseudomonadati</taxon>
        <taxon>Bacteroidota</taxon>
        <taxon>Cytophagia</taxon>
        <taxon>Cytophagales</taxon>
        <taxon>Hymenobacteraceae</taxon>
        <taxon>Adhaeribacter</taxon>
    </lineage>
</organism>
<evidence type="ECO:0008006" key="4">
    <source>
        <dbReference type="Google" id="ProtNLM"/>
    </source>
</evidence>
<accession>A0A369QG42</accession>
<dbReference type="InterPro" id="IPR025250">
    <property type="entry name" value="DUF4199"/>
</dbReference>
<name>A0A369QG42_9BACT</name>
<keyword evidence="3" id="KW-1185">Reference proteome</keyword>
<protein>
    <recommendedName>
        <fullName evidence="4">DUF4199 domain-containing protein</fullName>
    </recommendedName>
</protein>
<proteinExistence type="predicted"/>
<keyword evidence="1" id="KW-1133">Transmembrane helix</keyword>
<dbReference type="Pfam" id="PF13858">
    <property type="entry name" value="DUF4199"/>
    <property type="match status" value="1"/>
</dbReference>
<dbReference type="OrthoDB" id="850943at2"/>
<evidence type="ECO:0000256" key="1">
    <source>
        <dbReference type="SAM" id="Phobius"/>
    </source>
</evidence>
<sequence length="170" mass="19458">MFEKPIFRVALRYGALAALASFIILVLFYVAGKNPYGQNGFYALFLLPVFLVLGTGFLRRKIDPELKFFKGLKFGWLVTLIAAVTFGILVYAFTNLAGTHSIQKHVQEMKAMMEQNKAQFLKLPNGQQAYQYNYEQLDLITPQTLMLDNFIKLLLIGFLFSFVSATFYRK</sequence>